<feature type="domain" description="EGF-like" evidence="2">
    <location>
        <begin position="547"/>
        <end position="558"/>
    </location>
</feature>
<sequence length="602" mass="68181">MIMTELHLIVFVFIIYLTIRKTIAGRCYLCSENTLAECAGSNQPDSSIYTNVLQYYTEPCNGQCVLFRNENGSVIRGCSWTYGHMTSKSIGWHDISPDIKAYFCDSHLCNNGTYEQPEISIKRIGIINNQITLSTQDLFILAGNNPSLLQTEQQLPRRLYQCYSCTARFQGCGEYLDPRYASNYIRPCPSSCIIFRNPNDLNLLTRDCSIFWPQVHAKSGLHKLLGSDAFFCQESLCNGISFDLIMGIFHNQLPAVITFPTFPIDENISIPTITTTSTTTTIRTTIDIYNDSIIWDDPDLDDNLIESTTFIISNNSTNSSILNADIDFTNEIFINSTTINNLTLSESNASLYGWNSNDTSISLFPINSTSILTTMQIDNDDDWTIFNTSSTLPVTRFEHLSIDDDTDDFFSFDIESNSEINQDTNDYFFPSTLIPSSITDNHTQLLFPYYIQNNKIKDQFLEYIKPIPTLAMPPFSWMLNMANKNKNETINSTITKKQNVHLTTSSSSTATTTTTTTTIYQTPSAFFEYCKNKQCLHDGRLNSDCLCICLPAFTGDNCETVLCEQEPAHICSFILEHECQTDHIRYLCPKFCQINDCSSKEI</sequence>
<dbReference type="EMBL" id="CAJNOG010000183">
    <property type="protein sequence ID" value="CAF1050714.1"/>
    <property type="molecule type" value="Genomic_DNA"/>
</dbReference>
<reference evidence="4" key="1">
    <citation type="submission" date="2021-02" db="EMBL/GenBank/DDBJ databases">
        <authorList>
            <person name="Nowell W R."/>
        </authorList>
    </citation>
    <scope>NUCLEOTIDE SEQUENCE</scope>
</reference>
<keyword evidence="1" id="KW-0732">Signal</keyword>
<dbReference type="Proteomes" id="UP000663844">
    <property type="component" value="Unassembled WGS sequence"/>
</dbReference>
<name>A0A818T0R5_9BILA</name>
<evidence type="ECO:0000313" key="3">
    <source>
        <dbReference type="EMBL" id="CAF1050714.1"/>
    </source>
</evidence>
<dbReference type="AlphaFoldDB" id="A0A818T0R5"/>
<proteinExistence type="predicted"/>
<organism evidence="4 5">
    <name type="scientific">Adineta steineri</name>
    <dbReference type="NCBI Taxonomy" id="433720"/>
    <lineage>
        <taxon>Eukaryota</taxon>
        <taxon>Metazoa</taxon>
        <taxon>Spiralia</taxon>
        <taxon>Gnathifera</taxon>
        <taxon>Rotifera</taxon>
        <taxon>Eurotatoria</taxon>
        <taxon>Bdelloidea</taxon>
        <taxon>Adinetida</taxon>
        <taxon>Adinetidae</taxon>
        <taxon>Adineta</taxon>
    </lineage>
</organism>
<gene>
    <name evidence="3" type="ORF">JYZ213_LOCUS18663</name>
    <name evidence="4" type="ORF">OXD698_LOCUS10872</name>
</gene>
<feature type="chain" id="PRO_5035616371" description="EGF-like domain-containing protein" evidence="1">
    <location>
        <begin position="25"/>
        <end position="602"/>
    </location>
</feature>
<dbReference type="PROSITE" id="PS00022">
    <property type="entry name" value="EGF_1"/>
    <property type="match status" value="1"/>
</dbReference>
<evidence type="ECO:0000259" key="2">
    <source>
        <dbReference type="PROSITE" id="PS00022"/>
    </source>
</evidence>
<evidence type="ECO:0000313" key="4">
    <source>
        <dbReference type="EMBL" id="CAF3680348.1"/>
    </source>
</evidence>
<dbReference type="Proteomes" id="UP000663845">
    <property type="component" value="Unassembled WGS sequence"/>
</dbReference>
<evidence type="ECO:0000256" key="1">
    <source>
        <dbReference type="SAM" id="SignalP"/>
    </source>
</evidence>
<evidence type="ECO:0000313" key="5">
    <source>
        <dbReference type="Proteomes" id="UP000663844"/>
    </source>
</evidence>
<feature type="signal peptide" evidence="1">
    <location>
        <begin position="1"/>
        <end position="24"/>
    </location>
</feature>
<dbReference type="EMBL" id="CAJOAZ010000594">
    <property type="protein sequence ID" value="CAF3680348.1"/>
    <property type="molecule type" value="Genomic_DNA"/>
</dbReference>
<accession>A0A818T0R5</accession>
<dbReference type="InterPro" id="IPR000742">
    <property type="entry name" value="EGF"/>
</dbReference>
<comment type="caution">
    <text evidence="4">The sequence shown here is derived from an EMBL/GenBank/DDBJ whole genome shotgun (WGS) entry which is preliminary data.</text>
</comment>
<protein>
    <recommendedName>
        <fullName evidence="2">EGF-like domain-containing protein</fullName>
    </recommendedName>
</protein>